<keyword evidence="8" id="KW-1185">Reference proteome</keyword>
<evidence type="ECO:0000313" key="8">
    <source>
        <dbReference type="Proteomes" id="UP000095347"/>
    </source>
</evidence>
<evidence type="ECO:0000259" key="6">
    <source>
        <dbReference type="PROSITE" id="PS50893"/>
    </source>
</evidence>
<dbReference type="PANTHER" id="PTHR42711:SF5">
    <property type="entry name" value="ABC TRANSPORTER ATP-BINDING PROTEIN NATA"/>
    <property type="match status" value="1"/>
</dbReference>
<keyword evidence="4" id="KW-0547">Nucleotide-binding</keyword>
<sequence>MIEIENLSKRFGDVQALNDLSFCAADGRVTGLIGPNGAGKTTAFRIVYGLLSPDSGGARVDGIDAASERMAAQRQLGVLPDVRGLYPRLTAREHIRYFGRLHGGEGAALEADIDDLIQRLGMTEFADRLAKGFSRGQELKVALGRALVHRPRNLILDEPTNGLDVMSSRAVRHLIADMKALGHCILISSHIMSEVSLLCDHLVIVQAGRAVASGTPDELRAQTGADDLEEVFVRVLDSSGASGS</sequence>
<comment type="caution">
    <text evidence="7">The sequence shown here is derived from an EMBL/GenBank/DDBJ whole genome shotgun (WGS) entry which is preliminary data.</text>
</comment>
<dbReference type="InterPro" id="IPR027417">
    <property type="entry name" value="P-loop_NTPase"/>
</dbReference>
<dbReference type="PROSITE" id="PS50893">
    <property type="entry name" value="ABC_TRANSPORTER_2"/>
    <property type="match status" value="1"/>
</dbReference>
<dbReference type="SUPFAM" id="SSF52540">
    <property type="entry name" value="P-loop containing nucleoside triphosphate hydrolases"/>
    <property type="match status" value="1"/>
</dbReference>
<reference evidence="8" key="1">
    <citation type="submission" date="2016-07" db="EMBL/GenBank/DDBJ databases">
        <authorList>
            <person name="Florea S."/>
            <person name="Webb J.S."/>
            <person name="Jaromczyk J."/>
            <person name="Schardl C.L."/>
        </authorList>
    </citation>
    <scope>NUCLEOTIDE SEQUENCE [LARGE SCALE GENOMIC DNA]</scope>
    <source>
        <strain evidence="8">MV-1</strain>
    </source>
</reference>
<dbReference type="GO" id="GO:0005524">
    <property type="term" value="F:ATP binding"/>
    <property type="evidence" value="ECO:0007669"/>
    <property type="project" value="UniProtKB-KW"/>
</dbReference>
<dbReference type="GO" id="GO:0016887">
    <property type="term" value="F:ATP hydrolysis activity"/>
    <property type="evidence" value="ECO:0007669"/>
    <property type="project" value="InterPro"/>
</dbReference>
<dbReference type="InterPro" id="IPR003439">
    <property type="entry name" value="ABC_transporter-like_ATP-bd"/>
</dbReference>
<organism evidence="7 8">
    <name type="scientific">Magnetovibrio blakemorei</name>
    <dbReference type="NCBI Taxonomy" id="28181"/>
    <lineage>
        <taxon>Bacteria</taxon>
        <taxon>Pseudomonadati</taxon>
        <taxon>Pseudomonadota</taxon>
        <taxon>Alphaproteobacteria</taxon>
        <taxon>Rhodospirillales</taxon>
        <taxon>Magnetovibrionaceae</taxon>
        <taxon>Magnetovibrio</taxon>
    </lineage>
</organism>
<protein>
    <submittedName>
        <fullName evidence="7">ABC transporter</fullName>
    </submittedName>
</protein>
<dbReference type="InterPro" id="IPR003593">
    <property type="entry name" value="AAA+_ATPase"/>
</dbReference>
<evidence type="ECO:0000256" key="1">
    <source>
        <dbReference type="ARBA" id="ARBA00005417"/>
    </source>
</evidence>
<dbReference type="EMBL" id="MCGG01000078">
    <property type="protein sequence ID" value="OEJ64100.1"/>
    <property type="molecule type" value="Genomic_DNA"/>
</dbReference>
<dbReference type="STRING" id="28181.BEN30_01485"/>
<dbReference type="OrthoDB" id="9778547at2"/>
<gene>
    <name evidence="7" type="ORF">BEN30_01485</name>
</gene>
<dbReference type="AlphaFoldDB" id="A0A1E5Q470"/>
<evidence type="ECO:0000256" key="5">
    <source>
        <dbReference type="ARBA" id="ARBA00022840"/>
    </source>
</evidence>
<accession>A0A1E5Q470</accession>
<keyword evidence="3" id="KW-0536">Nodulation</keyword>
<dbReference type="InterPro" id="IPR050763">
    <property type="entry name" value="ABC_transporter_ATP-binding"/>
</dbReference>
<evidence type="ECO:0000256" key="4">
    <source>
        <dbReference type="ARBA" id="ARBA00022741"/>
    </source>
</evidence>
<proteinExistence type="inferred from homology"/>
<dbReference type="RefSeq" id="WP_069959447.1">
    <property type="nucleotide sequence ID" value="NZ_MCGG01000078.1"/>
</dbReference>
<dbReference type="PANTHER" id="PTHR42711">
    <property type="entry name" value="ABC TRANSPORTER ATP-BINDING PROTEIN"/>
    <property type="match status" value="1"/>
</dbReference>
<evidence type="ECO:0000256" key="3">
    <source>
        <dbReference type="ARBA" id="ARBA00022458"/>
    </source>
</evidence>
<dbReference type="Gene3D" id="3.40.50.300">
    <property type="entry name" value="P-loop containing nucleotide triphosphate hydrolases"/>
    <property type="match status" value="1"/>
</dbReference>
<dbReference type="Proteomes" id="UP000095347">
    <property type="component" value="Unassembled WGS sequence"/>
</dbReference>
<keyword evidence="2" id="KW-0813">Transport</keyword>
<dbReference type="Pfam" id="PF00005">
    <property type="entry name" value="ABC_tran"/>
    <property type="match status" value="1"/>
</dbReference>
<dbReference type="SMART" id="SM00382">
    <property type="entry name" value="AAA"/>
    <property type="match status" value="1"/>
</dbReference>
<evidence type="ECO:0000313" key="7">
    <source>
        <dbReference type="EMBL" id="OEJ64100.1"/>
    </source>
</evidence>
<name>A0A1E5Q470_9PROT</name>
<feature type="domain" description="ABC transporter" evidence="6">
    <location>
        <begin position="2"/>
        <end position="232"/>
    </location>
</feature>
<evidence type="ECO:0000256" key="2">
    <source>
        <dbReference type="ARBA" id="ARBA00022448"/>
    </source>
</evidence>
<comment type="similarity">
    <text evidence="1">Belongs to the ABC transporter superfamily.</text>
</comment>
<keyword evidence="5" id="KW-0067">ATP-binding</keyword>